<organism evidence="3 4">
    <name type="scientific">Gordonia terrae</name>
    <dbReference type="NCBI Taxonomy" id="2055"/>
    <lineage>
        <taxon>Bacteria</taxon>
        <taxon>Bacillati</taxon>
        <taxon>Actinomycetota</taxon>
        <taxon>Actinomycetes</taxon>
        <taxon>Mycobacteriales</taxon>
        <taxon>Gordoniaceae</taxon>
        <taxon>Gordonia</taxon>
    </lineage>
</organism>
<protein>
    <recommendedName>
        <fullName evidence="2">Thioesterase domain-containing protein</fullName>
    </recommendedName>
</protein>
<name>A0A2I1R650_9ACTN</name>
<feature type="domain" description="Thioesterase" evidence="2">
    <location>
        <begin position="181"/>
        <end position="254"/>
    </location>
</feature>
<dbReference type="AlphaFoldDB" id="A0A2I1R650"/>
<dbReference type="Proteomes" id="UP000234662">
    <property type="component" value="Unassembled WGS sequence"/>
</dbReference>
<accession>A0A2I1R650</accession>
<dbReference type="InterPro" id="IPR029069">
    <property type="entry name" value="HotDog_dom_sf"/>
</dbReference>
<dbReference type="EMBL" id="PKJC01000012">
    <property type="protein sequence ID" value="PKZ64549.1"/>
    <property type="molecule type" value="Genomic_DNA"/>
</dbReference>
<dbReference type="GO" id="GO:0016289">
    <property type="term" value="F:acyl-CoA hydrolase activity"/>
    <property type="evidence" value="ECO:0007669"/>
    <property type="project" value="UniProtKB-ARBA"/>
</dbReference>
<dbReference type="CDD" id="cd03443">
    <property type="entry name" value="PaaI_thioesterase"/>
    <property type="match status" value="1"/>
</dbReference>
<dbReference type="InterPro" id="IPR006683">
    <property type="entry name" value="Thioestr_dom"/>
</dbReference>
<dbReference type="InterPro" id="IPR003736">
    <property type="entry name" value="PAAI_dom"/>
</dbReference>
<comment type="caution">
    <text evidence="3">The sequence shown here is derived from an EMBL/GenBank/DDBJ whole genome shotgun (WGS) entry which is preliminary data.</text>
</comment>
<evidence type="ECO:0000313" key="3">
    <source>
        <dbReference type="EMBL" id="PKZ64549.1"/>
    </source>
</evidence>
<evidence type="ECO:0000313" key="4">
    <source>
        <dbReference type="Proteomes" id="UP000234662"/>
    </source>
</evidence>
<keyword evidence="1" id="KW-0378">Hydrolase</keyword>
<evidence type="ECO:0000259" key="2">
    <source>
        <dbReference type="Pfam" id="PF03061"/>
    </source>
</evidence>
<dbReference type="Gene3D" id="3.10.129.10">
    <property type="entry name" value="Hotdog Thioesterase"/>
    <property type="match status" value="2"/>
</dbReference>
<dbReference type="SUPFAM" id="SSF54637">
    <property type="entry name" value="Thioesterase/thiol ester dehydrase-isomerase"/>
    <property type="match status" value="2"/>
</dbReference>
<sequence>MTATQSSPEFVLAGAEALLRVSAVRLSAQRAELSVPAGGWFADPIAGRCRSALGVPLDDVTGYVVASGAPPGRWPVSLGIRLDFLTDPPVDGPPMSVTGELIARDHASGTTRGSVVGGHGELIALVTQRSHLVSVTATPANVATTFDVPTADVPVSEALGLRDRAAGHVEMPPNELAANAMGNVHGGVLLIGSEVAAMSALEASGEFRTTSIDIAYVRPGDGRNTVTFGAEVLHRGRSVAVIAVTAFNSSGKPCSNATVVVQRRRP</sequence>
<dbReference type="Pfam" id="PF03061">
    <property type="entry name" value="4HBT"/>
    <property type="match status" value="1"/>
</dbReference>
<reference evidence="3 4" key="1">
    <citation type="submission" date="2017-12" db="EMBL/GenBank/DDBJ databases">
        <title>Phylogenetic diversity of female urinary microbiome.</title>
        <authorList>
            <person name="Thomas-White K."/>
            <person name="Wolfe A.J."/>
        </authorList>
    </citation>
    <scope>NUCLEOTIDE SEQUENCE [LARGE SCALE GENOMIC DNA]</scope>
    <source>
        <strain evidence="3 4">UMB0777</strain>
    </source>
</reference>
<dbReference type="NCBIfam" id="TIGR00369">
    <property type="entry name" value="unchar_dom_1"/>
    <property type="match status" value="1"/>
</dbReference>
<proteinExistence type="predicted"/>
<gene>
    <name evidence="3" type="ORF">CYJ73_15405</name>
</gene>
<evidence type="ECO:0000256" key="1">
    <source>
        <dbReference type="ARBA" id="ARBA00022801"/>
    </source>
</evidence>